<feature type="domain" description="RING-type" evidence="5">
    <location>
        <begin position="62"/>
        <end position="102"/>
    </location>
</feature>
<organism evidence="7 8">
    <name type="scientific">Batillaria attramentaria</name>
    <dbReference type="NCBI Taxonomy" id="370345"/>
    <lineage>
        <taxon>Eukaryota</taxon>
        <taxon>Metazoa</taxon>
        <taxon>Spiralia</taxon>
        <taxon>Lophotrochozoa</taxon>
        <taxon>Mollusca</taxon>
        <taxon>Gastropoda</taxon>
        <taxon>Caenogastropoda</taxon>
        <taxon>Sorbeoconcha</taxon>
        <taxon>Cerithioidea</taxon>
        <taxon>Batillariidae</taxon>
        <taxon>Batillaria</taxon>
    </lineage>
</organism>
<evidence type="ECO:0000256" key="4">
    <source>
        <dbReference type="SAM" id="MobiDB-lite"/>
    </source>
</evidence>
<gene>
    <name evidence="7" type="ORF">BaRGS_00030852</name>
</gene>
<dbReference type="SUPFAM" id="SSF49265">
    <property type="entry name" value="Fibronectin type III"/>
    <property type="match status" value="1"/>
</dbReference>
<dbReference type="PANTHER" id="PTHR25462">
    <property type="entry name" value="BONUS, ISOFORM C-RELATED"/>
    <property type="match status" value="1"/>
</dbReference>
<dbReference type="Gene3D" id="2.60.40.10">
    <property type="entry name" value="Immunoglobulins"/>
    <property type="match status" value="2"/>
</dbReference>
<evidence type="ECO:0000313" key="8">
    <source>
        <dbReference type="Proteomes" id="UP001519460"/>
    </source>
</evidence>
<evidence type="ECO:0000259" key="6">
    <source>
        <dbReference type="PROSITE" id="PS50853"/>
    </source>
</evidence>
<keyword evidence="1 3" id="KW-0863">Zinc-finger</keyword>
<evidence type="ECO:0000313" key="7">
    <source>
        <dbReference type="EMBL" id="KAK7477943.1"/>
    </source>
</evidence>
<dbReference type="InterPro" id="IPR013083">
    <property type="entry name" value="Znf_RING/FYVE/PHD"/>
</dbReference>
<dbReference type="CDD" id="cd00063">
    <property type="entry name" value="FN3"/>
    <property type="match status" value="2"/>
</dbReference>
<evidence type="ECO:0000256" key="2">
    <source>
        <dbReference type="ARBA" id="ARBA00022833"/>
    </source>
</evidence>
<dbReference type="InterPro" id="IPR047153">
    <property type="entry name" value="TRIM45/56/19-like"/>
</dbReference>
<dbReference type="GO" id="GO:0008270">
    <property type="term" value="F:zinc ion binding"/>
    <property type="evidence" value="ECO:0007669"/>
    <property type="project" value="UniProtKB-KW"/>
</dbReference>
<protein>
    <recommendedName>
        <fullName evidence="9">RING-type domain-containing protein</fullName>
    </recommendedName>
</protein>
<evidence type="ECO:0000259" key="5">
    <source>
        <dbReference type="PROSITE" id="PS50089"/>
    </source>
</evidence>
<dbReference type="SUPFAM" id="SSF57845">
    <property type="entry name" value="B-box zinc-binding domain"/>
    <property type="match status" value="1"/>
</dbReference>
<feature type="region of interest" description="Disordered" evidence="4">
    <location>
        <begin position="134"/>
        <end position="179"/>
    </location>
</feature>
<dbReference type="Gene3D" id="3.30.40.10">
    <property type="entry name" value="Zinc/RING finger domain, C3HC4 (zinc finger)"/>
    <property type="match status" value="1"/>
</dbReference>
<dbReference type="Gene3D" id="3.30.160.60">
    <property type="entry name" value="Classic Zinc Finger"/>
    <property type="match status" value="1"/>
</dbReference>
<evidence type="ECO:0000256" key="1">
    <source>
        <dbReference type="ARBA" id="ARBA00022771"/>
    </source>
</evidence>
<reference evidence="7 8" key="1">
    <citation type="journal article" date="2023" name="Sci. Data">
        <title>Genome assembly of the Korean intertidal mud-creeper Batillaria attramentaria.</title>
        <authorList>
            <person name="Patra A.K."/>
            <person name="Ho P.T."/>
            <person name="Jun S."/>
            <person name="Lee S.J."/>
            <person name="Kim Y."/>
            <person name="Won Y.J."/>
        </authorList>
    </citation>
    <scope>NUCLEOTIDE SEQUENCE [LARGE SCALE GENOMIC DNA]</scope>
    <source>
        <strain evidence="7">Wonlab-2016</strain>
    </source>
</reference>
<dbReference type="SMART" id="SM00184">
    <property type="entry name" value="RING"/>
    <property type="match status" value="1"/>
</dbReference>
<dbReference type="EMBL" id="JACVVK020000338">
    <property type="protein sequence ID" value="KAK7477943.1"/>
    <property type="molecule type" value="Genomic_DNA"/>
</dbReference>
<feature type="domain" description="Fibronectin type-III" evidence="6">
    <location>
        <begin position="572"/>
        <end position="668"/>
    </location>
</feature>
<dbReference type="PROSITE" id="PS50089">
    <property type="entry name" value="ZF_RING_2"/>
    <property type="match status" value="1"/>
</dbReference>
<feature type="domain" description="Fibronectin type-III" evidence="6">
    <location>
        <begin position="453"/>
        <end position="569"/>
    </location>
</feature>
<dbReference type="Pfam" id="PF13920">
    <property type="entry name" value="zf-C3HC4_3"/>
    <property type="match status" value="1"/>
</dbReference>
<evidence type="ECO:0000256" key="3">
    <source>
        <dbReference type="PROSITE-ProRule" id="PRU00175"/>
    </source>
</evidence>
<dbReference type="PROSITE" id="PS50853">
    <property type="entry name" value="FN3"/>
    <property type="match status" value="2"/>
</dbReference>
<keyword evidence="1 3" id="KW-0479">Metal-binding</keyword>
<dbReference type="InterPro" id="IPR013783">
    <property type="entry name" value="Ig-like_fold"/>
</dbReference>
<dbReference type="InterPro" id="IPR001841">
    <property type="entry name" value="Znf_RING"/>
</dbReference>
<dbReference type="Proteomes" id="UP001519460">
    <property type="component" value="Unassembled WGS sequence"/>
</dbReference>
<dbReference type="SMART" id="SM00060">
    <property type="entry name" value="FN3"/>
    <property type="match status" value="2"/>
</dbReference>
<dbReference type="SUPFAM" id="SSF57850">
    <property type="entry name" value="RING/U-box"/>
    <property type="match status" value="1"/>
</dbReference>
<keyword evidence="2" id="KW-0862">Zinc</keyword>
<accession>A0ABD0JTV5</accession>
<dbReference type="InterPro" id="IPR036116">
    <property type="entry name" value="FN3_sf"/>
</dbReference>
<sequence>MLRCGNWLTGTSNTLSTLTSLTSLIGQQGDTCSLTMLKTTGEGRVTPSVPDLPLDVYNDLQCPICLEFFRHPVILPCSHVLCRAPCAENLFDFNFIRCPVCRENCYISGGIGSLPRVIALESIIDKYRTERRKALQNATKGQKQSKRGQDDSDVIPLAPSASGAISPVGQTRRESPHSQLDYSRTMLLRDSILQALSSEAPNLPATPRHHPLLPVVSNSTDTDTWEHSLLEITSSDLPSCSCHGGVTSRYCHECQRCVCDLCGNQDHPVTHRTERIEDAVLHIKENLALNLEKMVNSQLKVVSSLQCQRRNMKEMEESYKRRQEEINMQCDSLLAEVENKRSLFLADLDQEERMRRSEMEEVVDVYEKVLSASQSLGRHATTLLETGTTPSILQISPALTERLINSHVDCEACGAVRDDLELDMNTVTATCSGRIVDLRRQQAMLRDIHYLNPPDPPAIDVTRCARSVDTVALFLAPPRGTSDVIDTYHIHYCSEEQKALGIEETVTCRSGHNEHLTCLSPTAASLSHVALLENLHRATTHYFYAAASNRAGHSGNSEVVQCVTLSPRDSVVPVPVIMESMCKAYTTSIRVFTPSPHDVAPEQSISHYLLYRPRDRKSLWRAVALCGRQEHRVFGLEADTQYEFVVMASNPRGECQLSQKLLLRTEHGGS</sequence>
<proteinExistence type="predicted"/>
<name>A0ABD0JTV5_9CAEN</name>
<evidence type="ECO:0008006" key="9">
    <source>
        <dbReference type="Google" id="ProtNLM"/>
    </source>
</evidence>
<comment type="caution">
    <text evidence="7">The sequence shown here is derived from an EMBL/GenBank/DDBJ whole genome shotgun (WGS) entry which is preliminary data.</text>
</comment>
<keyword evidence="8" id="KW-1185">Reference proteome</keyword>
<dbReference type="PANTHER" id="PTHR25462:SF306">
    <property type="entry name" value="TRIPARTITE MOTIF CONTAINING 9"/>
    <property type="match status" value="1"/>
</dbReference>
<dbReference type="InterPro" id="IPR003961">
    <property type="entry name" value="FN3_dom"/>
</dbReference>
<dbReference type="AlphaFoldDB" id="A0ABD0JTV5"/>